<dbReference type="CDD" id="cd01891">
    <property type="entry name" value="TypA_BipA"/>
    <property type="match status" value="1"/>
</dbReference>
<comment type="caution">
    <text evidence="5">The sequence shown here is derived from an EMBL/GenBank/DDBJ whole genome shotgun (WGS) entry which is preliminary data.</text>
</comment>
<dbReference type="Pfam" id="PF21018">
    <property type="entry name" value="BipA_C"/>
    <property type="match status" value="1"/>
</dbReference>
<dbReference type="PROSITE" id="PS51722">
    <property type="entry name" value="G_TR_2"/>
    <property type="match status" value="1"/>
</dbReference>
<organism evidence="5 6">
    <name type="scientific">Candidatus Vogelbacteria bacterium RIFOXYD2_FULL_44_9</name>
    <dbReference type="NCBI Taxonomy" id="1802441"/>
    <lineage>
        <taxon>Bacteria</taxon>
        <taxon>Candidatus Vogeliibacteriota</taxon>
    </lineage>
</organism>
<dbReference type="EMBL" id="MHTM01000026">
    <property type="protein sequence ID" value="OHA61987.1"/>
    <property type="molecule type" value="Genomic_DNA"/>
</dbReference>
<dbReference type="InterPro" id="IPR047042">
    <property type="entry name" value="BipA_II"/>
</dbReference>
<feature type="region of interest" description="Disordered" evidence="3">
    <location>
        <begin position="589"/>
        <end position="609"/>
    </location>
</feature>
<dbReference type="FunFam" id="3.30.70.240:FF:000002">
    <property type="entry name" value="GTP-binding protein TypA"/>
    <property type="match status" value="1"/>
</dbReference>
<dbReference type="GO" id="GO:0005829">
    <property type="term" value="C:cytosol"/>
    <property type="evidence" value="ECO:0007669"/>
    <property type="project" value="TreeGrafter"/>
</dbReference>
<dbReference type="InterPro" id="IPR009000">
    <property type="entry name" value="Transl_B-barrel_sf"/>
</dbReference>
<evidence type="ECO:0000313" key="6">
    <source>
        <dbReference type="Proteomes" id="UP000177140"/>
    </source>
</evidence>
<dbReference type="CDD" id="cd03691">
    <property type="entry name" value="BipA_TypA_II"/>
    <property type="match status" value="1"/>
</dbReference>
<dbReference type="InterPro" id="IPR048876">
    <property type="entry name" value="BipA_C"/>
</dbReference>
<dbReference type="Pfam" id="PF00009">
    <property type="entry name" value="GTP_EFTU"/>
    <property type="match status" value="1"/>
</dbReference>
<accession>A0A1G2QNL0</accession>
<dbReference type="Gene3D" id="2.40.30.10">
    <property type="entry name" value="Translation factors"/>
    <property type="match status" value="1"/>
</dbReference>
<dbReference type="Gene3D" id="3.40.50.300">
    <property type="entry name" value="P-loop containing nucleotide triphosphate hydrolases"/>
    <property type="match status" value="1"/>
</dbReference>
<dbReference type="PANTHER" id="PTHR42908:SF8">
    <property type="entry name" value="TR-TYPE G DOMAIN-CONTAINING PROTEIN"/>
    <property type="match status" value="1"/>
</dbReference>
<dbReference type="InterPro" id="IPR000640">
    <property type="entry name" value="EFG_V-like"/>
</dbReference>
<dbReference type="InterPro" id="IPR047041">
    <property type="entry name" value="BipA_GTP-bd_dom"/>
</dbReference>
<dbReference type="NCBIfam" id="TIGR01394">
    <property type="entry name" value="TypA_BipA"/>
    <property type="match status" value="1"/>
</dbReference>
<dbReference type="SUPFAM" id="SSF52540">
    <property type="entry name" value="P-loop containing nucleoside triphosphate hydrolases"/>
    <property type="match status" value="1"/>
</dbReference>
<name>A0A1G2QNL0_9BACT</name>
<dbReference type="InterPro" id="IPR005225">
    <property type="entry name" value="Small_GTP-bd"/>
</dbReference>
<dbReference type="FunFam" id="3.30.70.870:FF:000003">
    <property type="entry name" value="GTP-binding protein TypA"/>
    <property type="match status" value="1"/>
</dbReference>
<dbReference type="SUPFAM" id="SSF50447">
    <property type="entry name" value="Translation proteins"/>
    <property type="match status" value="1"/>
</dbReference>
<dbReference type="Gene3D" id="3.30.70.240">
    <property type="match status" value="1"/>
</dbReference>
<dbReference type="Pfam" id="PF03144">
    <property type="entry name" value="GTP_EFTU_D2"/>
    <property type="match status" value="1"/>
</dbReference>
<dbReference type="SUPFAM" id="SSF54980">
    <property type="entry name" value="EF-G C-terminal domain-like"/>
    <property type="match status" value="2"/>
</dbReference>
<dbReference type="InterPro" id="IPR000795">
    <property type="entry name" value="T_Tr_GTP-bd_dom"/>
</dbReference>
<proteinExistence type="predicted"/>
<evidence type="ECO:0000256" key="1">
    <source>
        <dbReference type="ARBA" id="ARBA00023134"/>
    </source>
</evidence>
<reference evidence="5 6" key="1">
    <citation type="journal article" date="2016" name="Nat. Commun.">
        <title>Thousands of microbial genomes shed light on interconnected biogeochemical processes in an aquifer system.</title>
        <authorList>
            <person name="Anantharaman K."/>
            <person name="Brown C.T."/>
            <person name="Hug L.A."/>
            <person name="Sharon I."/>
            <person name="Castelle C.J."/>
            <person name="Probst A.J."/>
            <person name="Thomas B.C."/>
            <person name="Singh A."/>
            <person name="Wilkins M.J."/>
            <person name="Karaoz U."/>
            <person name="Brodie E.L."/>
            <person name="Williams K.H."/>
            <person name="Hubbard S.S."/>
            <person name="Banfield J.F."/>
        </authorList>
    </citation>
    <scope>NUCLEOTIDE SEQUENCE [LARGE SCALE GENOMIC DNA]</scope>
</reference>
<dbReference type="InterPro" id="IPR004161">
    <property type="entry name" value="EFTu-like_2"/>
</dbReference>
<dbReference type="PANTHER" id="PTHR42908">
    <property type="entry name" value="TRANSLATION ELONGATION FACTOR-RELATED"/>
    <property type="match status" value="1"/>
</dbReference>
<keyword evidence="1" id="KW-0547">Nucleotide-binding</keyword>
<evidence type="ECO:0000256" key="2">
    <source>
        <dbReference type="ARBA" id="ARBA00035722"/>
    </source>
</evidence>
<keyword evidence="1" id="KW-0342">GTP-binding</keyword>
<dbReference type="GO" id="GO:1990904">
    <property type="term" value="C:ribonucleoprotein complex"/>
    <property type="evidence" value="ECO:0007669"/>
    <property type="project" value="TreeGrafter"/>
</dbReference>
<evidence type="ECO:0000256" key="3">
    <source>
        <dbReference type="SAM" id="MobiDB-lite"/>
    </source>
</evidence>
<dbReference type="InterPro" id="IPR027417">
    <property type="entry name" value="P-loop_NTPase"/>
</dbReference>
<sequence length="609" mass="67597">MEIRNIAIIAHVDHGKTTLTDALMRQTGAVEEGVSMDSNALEQERGITIYSKNTSIVYPSTSSGQEGTKINIVDTPGHADFGSEVERVLRSIDSVLLVVDAQEGPMPQTRFVLKKSLELGLKPIVVINKIDKPAANPDYCEEQVLELFLELGCNDEQADFPVVYAIGREGMAKNNMGDESSDLTPLLETILKYVPPASSPKLLTKPLRLQTFNLGYDNFLGRLAVARIYEGEIKPNQTVLIKKPDGTTRTGKLTKLFTFQGIKKIEVESAGAGDIVMLAGLPDIYIGETICTDPETKPLPAIDVDEPTITLNFLVNNSPFAGREGTYVTSRQIREYLERELEVNVGLRVEFDATDTFKVSGRGELHIAILLENMRRKGYELQVSQPQVITHEVDGKKHEPFEEVIVDAPSTYQGIIIERLGTRSFVMKDLKMHGDSVRLTFEGPTRGLLGFRNQFIIDTKGEGILSSRVIGFKPYAGEIRRRTVGSMTSMTSGKVLGYALWNLQERGTLYIGPNIEVYEGMILGNTAKGEEMVANPTKGKNLTNIRSSGTDEAIVLFPHFEITIERGLEVINEDEYLEITPKSVRLRKQQLTENDRNRSKRTTFKPGVA</sequence>
<dbReference type="NCBIfam" id="TIGR00231">
    <property type="entry name" value="small_GTP"/>
    <property type="match status" value="1"/>
</dbReference>
<dbReference type="InterPro" id="IPR031157">
    <property type="entry name" value="G_TR_CS"/>
</dbReference>
<dbReference type="PRINTS" id="PR00315">
    <property type="entry name" value="ELONGATNFCT"/>
</dbReference>
<dbReference type="InterPro" id="IPR035647">
    <property type="entry name" value="EFG_III/V"/>
</dbReference>
<dbReference type="CDD" id="cd16263">
    <property type="entry name" value="BipA_III"/>
    <property type="match status" value="1"/>
</dbReference>
<dbReference type="InterPro" id="IPR047043">
    <property type="entry name" value="BipA_III"/>
</dbReference>
<dbReference type="GO" id="GO:0003924">
    <property type="term" value="F:GTPase activity"/>
    <property type="evidence" value="ECO:0007669"/>
    <property type="project" value="InterPro"/>
</dbReference>
<dbReference type="Gene3D" id="2.40.50.250">
    <property type="entry name" value="bipa protein"/>
    <property type="match status" value="1"/>
</dbReference>
<dbReference type="InterPro" id="IPR042116">
    <property type="entry name" value="TypA/BipA_C"/>
</dbReference>
<evidence type="ECO:0000259" key="4">
    <source>
        <dbReference type="PROSITE" id="PS51722"/>
    </source>
</evidence>
<protein>
    <recommendedName>
        <fullName evidence="2">50S ribosomal subunit assembly factor BipA</fullName>
    </recommendedName>
</protein>
<dbReference type="PROSITE" id="PS00301">
    <property type="entry name" value="G_TR_1"/>
    <property type="match status" value="1"/>
</dbReference>
<dbReference type="Proteomes" id="UP000177140">
    <property type="component" value="Unassembled WGS sequence"/>
</dbReference>
<gene>
    <name evidence="5" type="ORF">A2556_00915</name>
</gene>
<dbReference type="InterPro" id="IPR035651">
    <property type="entry name" value="BipA_V"/>
</dbReference>
<dbReference type="GO" id="GO:0005525">
    <property type="term" value="F:GTP binding"/>
    <property type="evidence" value="ECO:0007669"/>
    <property type="project" value="UniProtKB-KW"/>
</dbReference>
<feature type="domain" description="Tr-type G" evidence="4">
    <location>
        <begin position="1"/>
        <end position="201"/>
    </location>
</feature>
<dbReference type="Gene3D" id="3.30.70.870">
    <property type="entry name" value="Elongation Factor G (Translational Gtpase), domain 3"/>
    <property type="match status" value="1"/>
</dbReference>
<evidence type="ECO:0000313" key="5">
    <source>
        <dbReference type="EMBL" id="OHA61987.1"/>
    </source>
</evidence>
<dbReference type="AlphaFoldDB" id="A0A1G2QNL0"/>
<dbReference type="CDD" id="cd03710">
    <property type="entry name" value="BipA_TypA_C"/>
    <property type="match status" value="1"/>
</dbReference>
<dbReference type="Pfam" id="PF00679">
    <property type="entry name" value="EFG_C"/>
    <property type="match status" value="1"/>
</dbReference>
<dbReference type="InterPro" id="IPR006298">
    <property type="entry name" value="BipA"/>
</dbReference>
<dbReference type="FunFam" id="2.40.30.10:FF:000016">
    <property type="entry name" value="GTP-binding protein TypA"/>
    <property type="match status" value="1"/>
</dbReference>